<feature type="binding site" evidence="17">
    <location>
        <position position="13"/>
    </location>
    <ligand>
        <name>Mg(2+)</name>
        <dbReference type="ChEBI" id="CHEBI:18420"/>
    </ligand>
</feature>
<evidence type="ECO:0000256" key="3">
    <source>
        <dbReference type="ARBA" id="ARBA00001947"/>
    </source>
</evidence>
<sequence length="187" mass="20767">MAKNRAFIILDRDGVINVESKNYIKTPEEWLPLPGSLEAIGLLSQTGYTVVVATNQAGVGRGLYTEIDLANIHQKMQDSLKQFGGKIDQIFYCPHHPDTACHCRKPESGLFEQIADYYQMDLTGIHSIGDSLRDIQAARKVGCQPSLVLTGNGEKTLLNNQELVNEIPIFSDLKCAVETLLQEKQHV</sequence>
<keyword evidence="9 14" id="KW-0378">Hydrolase</keyword>
<dbReference type="InterPro" id="IPR036412">
    <property type="entry name" value="HAD-like_sf"/>
</dbReference>
<proteinExistence type="inferred from homology"/>
<feature type="binding site" evidence="17">
    <location>
        <position position="130"/>
    </location>
    <ligand>
        <name>Mg(2+)</name>
        <dbReference type="ChEBI" id="CHEBI:18420"/>
    </ligand>
</feature>
<dbReference type="GO" id="GO:0034200">
    <property type="term" value="F:D-glycero-beta-D-manno-heptose 1,7-bisphosphate 7-phosphatase activity"/>
    <property type="evidence" value="ECO:0007669"/>
    <property type="project" value="UniProtKB-EC"/>
</dbReference>
<evidence type="ECO:0000256" key="8">
    <source>
        <dbReference type="ARBA" id="ARBA00022723"/>
    </source>
</evidence>
<dbReference type="NCBIfam" id="TIGR01662">
    <property type="entry name" value="HAD-SF-IIIA"/>
    <property type="match status" value="1"/>
</dbReference>
<evidence type="ECO:0000256" key="9">
    <source>
        <dbReference type="ARBA" id="ARBA00022801"/>
    </source>
</evidence>
<dbReference type="NCBIfam" id="TIGR01656">
    <property type="entry name" value="Histidinol-ppas"/>
    <property type="match status" value="1"/>
</dbReference>
<dbReference type="SUPFAM" id="SSF56784">
    <property type="entry name" value="HAD-like"/>
    <property type="match status" value="1"/>
</dbReference>
<dbReference type="CDD" id="cd07503">
    <property type="entry name" value="HAD_HisB-N"/>
    <property type="match status" value="1"/>
</dbReference>
<feature type="binding site" evidence="17">
    <location>
        <position position="11"/>
    </location>
    <ligand>
        <name>Mg(2+)</name>
        <dbReference type="ChEBI" id="CHEBI:18420"/>
    </ligand>
</feature>
<dbReference type="GO" id="GO:0046872">
    <property type="term" value="F:metal ion binding"/>
    <property type="evidence" value="ECO:0007669"/>
    <property type="project" value="UniProtKB-KW"/>
</dbReference>
<dbReference type="FunFam" id="3.40.50.1000:FF:000168">
    <property type="entry name" value="D,D-heptose 1,7-bisphosphate phosphatase"/>
    <property type="match status" value="1"/>
</dbReference>
<feature type="active site" description="Proton donor" evidence="15">
    <location>
        <position position="13"/>
    </location>
</feature>
<evidence type="ECO:0000313" key="19">
    <source>
        <dbReference type="Proteomes" id="UP000054075"/>
    </source>
</evidence>
<dbReference type="PANTHER" id="PTHR42891">
    <property type="entry name" value="D-GLYCERO-BETA-D-MANNO-HEPTOSE-1,7-BISPHOSPHATE 7-PHOSPHATASE"/>
    <property type="match status" value="1"/>
</dbReference>
<evidence type="ECO:0000256" key="2">
    <source>
        <dbReference type="ARBA" id="ARBA00001946"/>
    </source>
</evidence>
<evidence type="ECO:0000256" key="7">
    <source>
        <dbReference type="ARBA" id="ARBA00022490"/>
    </source>
</evidence>
<dbReference type="Gene3D" id="3.40.50.1000">
    <property type="entry name" value="HAD superfamily/HAD-like"/>
    <property type="match status" value="1"/>
</dbReference>
<dbReference type="Pfam" id="PF13242">
    <property type="entry name" value="Hydrolase_like"/>
    <property type="match status" value="1"/>
</dbReference>
<feature type="binding site" evidence="17">
    <location>
        <position position="101"/>
    </location>
    <ligand>
        <name>Zn(2+)</name>
        <dbReference type="ChEBI" id="CHEBI:29105"/>
    </ligand>
</feature>
<reference evidence="18" key="2">
    <citation type="submission" date="2007-10" db="EMBL/GenBank/DDBJ databases">
        <authorList>
            <person name="Myers G.S."/>
        </authorList>
    </citation>
    <scope>NUCLEOTIDE SEQUENCE [LARGE SCALE GENOMIC DNA]</scope>
</reference>
<keyword evidence="8 17" id="KW-0479">Metal-binding</keyword>
<feature type="site" description="Contributes to substrate recognition" evidence="16">
    <location>
        <position position="104"/>
    </location>
</feature>
<comment type="subunit">
    <text evidence="6">Monomer.</text>
</comment>
<comment type="catalytic activity">
    <reaction evidence="1">
        <text>D-glycero-beta-D-manno-heptose 1,7-bisphosphate + H2O = D-glycero-beta-D-manno-heptose 1-phosphate + phosphate</text>
        <dbReference type="Rhea" id="RHEA:28518"/>
        <dbReference type="ChEBI" id="CHEBI:15377"/>
        <dbReference type="ChEBI" id="CHEBI:43474"/>
        <dbReference type="ChEBI" id="CHEBI:60208"/>
        <dbReference type="ChEBI" id="CHEBI:61593"/>
        <dbReference type="EC" id="3.1.3.82"/>
    </reaction>
</comment>
<evidence type="ECO:0000256" key="14">
    <source>
        <dbReference type="PIRNR" id="PIRNR004682"/>
    </source>
</evidence>
<gene>
    <name evidence="18" type="ORF">RICGR_0439</name>
</gene>
<dbReference type="Proteomes" id="UP000054075">
    <property type="component" value="Unassembled WGS sequence"/>
</dbReference>
<comment type="cofactor">
    <cofactor evidence="2 17">
        <name>Mg(2+)</name>
        <dbReference type="ChEBI" id="CHEBI:18420"/>
    </cofactor>
</comment>
<dbReference type="EMBL" id="AAQJ02000001">
    <property type="protein sequence ID" value="EDP46132.1"/>
    <property type="molecule type" value="Genomic_DNA"/>
</dbReference>
<evidence type="ECO:0000256" key="5">
    <source>
        <dbReference type="ARBA" id="ARBA00004708"/>
    </source>
</evidence>
<evidence type="ECO:0000256" key="13">
    <source>
        <dbReference type="ARBA" id="ARBA00061616"/>
    </source>
</evidence>
<keyword evidence="19" id="KW-1185">Reference proteome</keyword>
<keyword evidence="10 17" id="KW-0862">Zinc</keyword>
<evidence type="ECO:0000256" key="12">
    <source>
        <dbReference type="ARBA" id="ARBA00023277"/>
    </source>
</evidence>
<feature type="binding site" evidence="17">
    <location>
        <position position="93"/>
    </location>
    <ligand>
        <name>Zn(2+)</name>
        <dbReference type="ChEBI" id="CHEBI:29105"/>
    </ligand>
</feature>
<dbReference type="InterPro" id="IPR023214">
    <property type="entry name" value="HAD_sf"/>
</dbReference>
<feature type="site" description="Stabilizes the phosphoryl group" evidence="16">
    <location>
        <position position="54"/>
    </location>
</feature>
<reference evidence="18" key="1">
    <citation type="submission" date="2006-04" db="EMBL/GenBank/DDBJ databases">
        <authorList>
            <person name="Seshadri R."/>
            <person name="Federici B.A."/>
        </authorList>
    </citation>
    <scope>NUCLEOTIDE SEQUENCE [LARGE SCALE GENOMIC DNA]</scope>
</reference>
<evidence type="ECO:0000256" key="6">
    <source>
        <dbReference type="ARBA" id="ARBA00011245"/>
    </source>
</evidence>
<evidence type="ECO:0000313" key="18">
    <source>
        <dbReference type="EMBL" id="EDP46132.1"/>
    </source>
</evidence>
<feature type="active site" description="Nucleophile" evidence="15">
    <location>
        <position position="11"/>
    </location>
</feature>
<dbReference type="eggNOG" id="COG0241">
    <property type="taxonomic scope" value="Bacteria"/>
</dbReference>
<evidence type="ECO:0000256" key="11">
    <source>
        <dbReference type="ARBA" id="ARBA00022842"/>
    </source>
</evidence>
<feature type="binding site" evidence="17">
    <location>
        <position position="95"/>
    </location>
    <ligand>
        <name>Zn(2+)</name>
        <dbReference type="ChEBI" id="CHEBI:29105"/>
    </ligand>
</feature>
<dbReference type="EC" id="3.1.3.-" evidence="14"/>
<comment type="similarity">
    <text evidence="13 14">Belongs to the gmhB family.</text>
</comment>
<dbReference type="PANTHER" id="PTHR42891:SF1">
    <property type="entry name" value="D-GLYCERO-BETA-D-MANNO-HEPTOSE-1,7-BISPHOSPHATE 7-PHOSPHATASE"/>
    <property type="match status" value="1"/>
</dbReference>
<evidence type="ECO:0000256" key="1">
    <source>
        <dbReference type="ARBA" id="ARBA00001226"/>
    </source>
</evidence>
<evidence type="ECO:0000256" key="4">
    <source>
        <dbReference type="ARBA" id="ARBA00004496"/>
    </source>
</evidence>
<organism evidence="18 19">
    <name type="scientific">Rickettsiella grylli</name>
    <dbReference type="NCBI Taxonomy" id="59196"/>
    <lineage>
        <taxon>Bacteria</taxon>
        <taxon>Pseudomonadati</taxon>
        <taxon>Pseudomonadota</taxon>
        <taxon>Gammaproteobacteria</taxon>
        <taxon>Legionellales</taxon>
        <taxon>Coxiellaceae</taxon>
        <taxon>Rickettsiella</taxon>
    </lineage>
</organism>
<dbReference type="NCBIfam" id="NF006506">
    <property type="entry name" value="PRK08942.1"/>
    <property type="match status" value="1"/>
</dbReference>
<evidence type="ECO:0000256" key="17">
    <source>
        <dbReference type="PIRSR" id="PIRSR004682-4"/>
    </source>
</evidence>
<comment type="subcellular location">
    <subcellularLocation>
        <location evidence="4 14">Cytoplasm</location>
    </subcellularLocation>
</comment>
<protein>
    <recommendedName>
        <fullName evidence="14">D,D-heptose 1,7-bisphosphate phosphatase</fullName>
        <ecNumber evidence="14">3.1.3.-</ecNumber>
    </recommendedName>
</protein>
<dbReference type="GO" id="GO:0005737">
    <property type="term" value="C:cytoplasm"/>
    <property type="evidence" value="ECO:0007669"/>
    <property type="project" value="UniProtKB-SubCell"/>
</dbReference>
<comment type="pathway">
    <text evidence="5">Nucleotide-sugar biosynthesis; ADP-L-glycero-beta-D-manno-heptose biosynthesis; ADP-L-glycero-beta-D-manno-heptose from D-glycero-beta-D-manno-heptose 7-phosphate: step 2/4.</text>
</comment>
<keyword evidence="12 14" id="KW-0119">Carbohydrate metabolism</keyword>
<dbReference type="AlphaFoldDB" id="A8PLI7"/>
<feature type="site" description="Stabilizes the phosphoryl group" evidence="16">
    <location>
        <position position="105"/>
    </location>
</feature>
<comment type="caution">
    <text evidence="18">The sequence shown here is derived from an EMBL/GenBank/DDBJ whole genome shotgun (WGS) entry which is preliminary data.</text>
</comment>
<name>A8PLI7_9COXI</name>
<dbReference type="STRING" id="59196.RICGR_0439"/>
<keyword evidence="7 14" id="KW-0963">Cytoplasm</keyword>
<evidence type="ECO:0000256" key="10">
    <source>
        <dbReference type="ARBA" id="ARBA00022833"/>
    </source>
</evidence>
<dbReference type="InterPro" id="IPR006549">
    <property type="entry name" value="HAD-SF_hydro_IIIA"/>
</dbReference>
<evidence type="ECO:0000256" key="15">
    <source>
        <dbReference type="PIRSR" id="PIRSR004682-1"/>
    </source>
</evidence>
<dbReference type="InterPro" id="IPR004446">
    <property type="entry name" value="Heptose_bisP_phosphatase"/>
</dbReference>
<keyword evidence="11 17" id="KW-0460">Magnesium</keyword>
<evidence type="ECO:0000256" key="16">
    <source>
        <dbReference type="PIRSR" id="PIRSR004682-3"/>
    </source>
</evidence>
<feature type="binding site" evidence="17">
    <location>
        <position position="103"/>
    </location>
    <ligand>
        <name>Zn(2+)</name>
        <dbReference type="ChEBI" id="CHEBI:29105"/>
    </ligand>
</feature>
<dbReference type="PIRSF" id="PIRSF004682">
    <property type="entry name" value="GmhB"/>
    <property type="match status" value="1"/>
</dbReference>
<comment type="cofactor">
    <cofactor evidence="3 17">
        <name>Zn(2+)</name>
        <dbReference type="ChEBI" id="CHEBI:29105"/>
    </cofactor>
</comment>
<dbReference type="RefSeq" id="WP_006035118.1">
    <property type="nucleotide sequence ID" value="NZ_AAQJ02000001.1"/>
</dbReference>
<dbReference type="InterPro" id="IPR006543">
    <property type="entry name" value="Histidinol-phos"/>
</dbReference>
<accession>A8PLI7</accession>
<dbReference type="GO" id="GO:0005975">
    <property type="term" value="P:carbohydrate metabolic process"/>
    <property type="evidence" value="ECO:0007669"/>
    <property type="project" value="InterPro"/>
</dbReference>
<dbReference type="OrthoDB" id="9781367at2"/>